<sequence>MNSKTTEELRNRPYINLAAEDALGKIEALAAAAGYLTRNKEEEMLSREIIDVIHSVASEALKTR</sequence>
<protein>
    <submittedName>
        <fullName evidence="1">Uncharacterized protein</fullName>
    </submittedName>
</protein>
<proteinExistence type="predicted"/>
<dbReference type="RefSeq" id="WP_049583074.1">
    <property type="nucleotide sequence ID" value="NZ_CAWQXX010000031.1"/>
</dbReference>
<dbReference type="GeneID" id="45656069"/>
<evidence type="ECO:0000313" key="1">
    <source>
        <dbReference type="EMBL" id="SCZ72099.1"/>
    </source>
</evidence>
<evidence type="ECO:0000313" key="2">
    <source>
        <dbReference type="Proteomes" id="UP000183223"/>
    </source>
</evidence>
<accession>A0A1G5RFN0</accession>
<dbReference type="Proteomes" id="UP000183223">
    <property type="component" value="Unassembled WGS sequence"/>
</dbReference>
<keyword evidence="2" id="KW-1185">Reference proteome</keyword>
<organism evidence="1 2">
    <name type="scientific">Photorhabdus luminescens</name>
    <name type="common">Xenorhabdus luminescens</name>
    <dbReference type="NCBI Taxonomy" id="29488"/>
    <lineage>
        <taxon>Bacteria</taxon>
        <taxon>Pseudomonadati</taxon>
        <taxon>Pseudomonadota</taxon>
        <taxon>Gammaproteobacteria</taxon>
        <taxon>Enterobacterales</taxon>
        <taxon>Morganellaceae</taxon>
        <taxon>Photorhabdus</taxon>
    </lineage>
</organism>
<reference evidence="2" key="1">
    <citation type="submission" date="2016-10" db="EMBL/GenBank/DDBJ databases">
        <authorList>
            <person name="Varghese N."/>
            <person name="Submissions S."/>
        </authorList>
    </citation>
    <scope>NUCLEOTIDE SEQUENCE [LARGE SCALE GENOMIC DNA]</scope>
    <source>
        <strain evidence="2">ATCC 29999</strain>
    </source>
</reference>
<gene>
    <name evidence="1" type="ORF">SAMN02982990_03953</name>
</gene>
<dbReference type="AlphaFoldDB" id="A0A1G5RFN0"/>
<dbReference type="EMBL" id="FMWJ01000028">
    <property type="protein sequence ID" value="SCZ72099.1"/>
    <property type="molecule type" value="Genomic_DNA"/>
</dbReference>
<name>A0A1G5RFN0_PHOLU</name>